<dbReference type="Proteomes" id="UP000838412">
    <property type="component" value="Chromosome 3"/>
</dbReference>
<organism evidence="11 12">
    <name type="scientific">Branchiostoma lanceolatum</name>
    <name type="common">Common lancelet</name>
    <name type="synonym">Amphioxus lanceolatum</name>
    <dbReference type="NCBI Taxonomy" id="7740"/>
    <lineage>
        <taxon>Eukaryota</taxon>
        <taxon>Metazoa</taxon>
        <taxon>Chordata</taxon>
        <taxon>Cephalochordata</taxon>
        <taxon>Leptocardii</taxon>
        <taxon>Amphioxiformes</taxon>
        <taxon>Branchiostomatidae</taxon>
        <taxon>Branchiostoma</taxon>
    </lineage>
</organism>
<name>A0A8J9ZP08_BRALA</name>
<gene>
    <name evidence="11" type="primary">ZNF623</name>
    <name evidence="11" type="ORF">BLAG_LOCUS16436</name>
</gene>
<feature type="domain" description="C2H2-type" evidence="10">
    <location>
        <begin position="640"/>
        <end position="667"/>
    </location>
</feature>
<evidence type="ECO:0000256" key="7">
    <source>
        <dbReference type="PROSITE-ProRule" id="PRU00042"/>
    </source>
</evidence>
<proteinExistence type="predicted"/>
<dbReference type="Pfam" id="PF00096">
    <property type="entry name" value="zf-C2H2"/>
    <property type="match status" value="5"/>
</dbReference>
<dbReference type="InterPro" id="IPR011333">
    <property type="entry name" value="SKP1/BTB/POZ_sf"/>
</dbReference>
<dbReference type="SUPFAM" id="SSF54695">
    <property type="entry name" value="POZ domain"/>
    <property type="match status" value="1"/>
</dbReference>
<feature type="domain" description="C2H2-type" evidence="10">
    <location>
        <begin position="670"/>
        <end position="693"/>
    </location>
</feature>
<dbReference type="Pfam" id="PF13912">
    <property type="entry name" value="zf-C2H2_6"/>
    <property type="match status" value="1"/>
</dbReference>
<feature type="domain" description="C2H2-type" evidence="10">
    <location>
        <begin position="492"/>
        <end position="519"/>
    </location>
</feature>
<dbReference type="FunFam" id="3.30.160.60:FF:001397">
    <property type="entry name" value="Datilografo, isoform A"/>
    <property type="match status" value="1"/>
</dbReference>
<keyword evidence="3" id="KW-0677">Repeat</keyword>
<dbReference type="PROSITE" id="PS00028">
    <property type="entry name" value="ZINC_FINGER_C2H2_1"/>
    <property type="match status" value="7"/>
</dbReference>
<dbReference type="FunFam" id="3.30.160.60:FF:000690">
    <property type="entry name" value="Zinc finger protein 354C"/>
    <property type="match status" value="1"/>
</dbReference>
<dbReference type="FunFam" id="3.30.160.60:FF:000512">
    <property type="entry name" value="zinc finger protein 197 isoform X1"/>
    <property type="match status" value="1"/>
</dbReference>
<dbReference type="FunFam" id="3.30.160.60:FF:000110">
    <property type="entry name" value="Zinc finger protein-like"/>
    <property type="match status" value="1"/>
</dbReference>
<dbReference type="PROSITE" id="PS50157">
    <property type="entry name" value="ZINC_FINGER_C2H2_2"/>
    <property type="match status" value="11"/>
</dbReference>
<protein>
    <submittedName>
        <fullName evidence="11">ZNF623 protein</fullName>
    </submittedName>
</protein>
<dbReference type="Gene3D" id="3.30.710.10">
    <property type="entry name" value="Potassium Channel Kv1.1, Chain A"/>
    <property type="match status" value="1"/>
</dbReference>
<comment type="subcellular location">
    <subcellularLocation>
        <location evidence="1">Nucleus</location>
    </subcellularLocation>
</comment>
<evidence type="ECO:0000259" key="9">
    <source>
        <dbReference type="PROSITE" id="PS50097"/>
    </source>
</evidence>
<feature type="domain" description="BTB" evidence="9">
    <location>
        <begin position="55"/>
        <end position="121"/>
    </location>
</feature>
<evidence type="ECO:0000256" key="5">
    <source>
        <dbReference type="ARBA" id="ARBA00022833"/>
    </source>
</evidence>
<dbReference type="PANTHER" id="PTHR24394">
    <property type="entry name" value="ZINC FINGER PROTEIN"/>
    <property type="match status" value="1"/>
</dbReference>
<evidence type="ECO:0000313" key="12">
    <source>
        <dbReference type="Proteomes" id="UP000838412"/>
    </source>
</evidence>
<evidence type="ECO:0000256" key="8">
    <source>
        <dbReference type="SAM" id="MobiDB-lite"/>
    </source>
</evidence>
<evidence type="ECO:0000256" key="2">
    <source>
        <dbReference type="ARBA" id="ARBA00022723"/>
    </source>
</evidence>
<dbReference type="SUPFAM" id="SSF57667">
    <property type="entry name" value="beta-beta-alpha zinc fingers"/>
    <property type="match status" value="5"/>
</dbReference>
<dbReference type="Pfam" id="PF00651">
    <property type="entry name" value="BTB"/>
    <property type="match status" value="1"/>
</dbReference>
<evidence type="ECO:0000313" key="11">
    <source>
        <dbReference type="EMBL" id="CAH1259045.1"/>
    </source>
</evidence>
<keyword evidence="12" id="KW-1185">Reference proteome</keyword>
<evidence type="ECO:0000256" key="3">
    <source>
        <dbReference type="ARBA" id="ARBA00022737"/>
    </source>
</evidence>
<dbReference type="GO" id="GO:0008270">
    <property type="term" value="F:zinc ion binding"/>
    <property type="evidence" value="ECO:0007669"/>
    <property type="project" value="UniProtKB-KW"/>
</dbReference>
<dbReference type="InterPro" id="IPR000210">
    <property type="entry name" value="BTB/POZ_dom"/>
</dbReference>
<feature type="domain" description="C2H2-type" evidence="10">
    <location>
        <begin position="364"/>
        <end position="391"/>
    </location>
</feature>
<dbReference type="Gene3D" id="3.30.160.60">
    <property type="entry name" value="Classic Zinc Finger"/>
    <property type="match status" value="7"/>
</dbReference>
<dbReference type="CDD" id="cd18186">
    <property type="entry name" value="BTB_POZ_ZBTB_KLHL-like"/>
    <property type="match status" value="1"/>
</dbReference>
<evidence type="ECO:0000259" key="10">
    <source>
        <dbReference type="PROSITE" id="PS50157"/>
    </source>
</evidence>
<feature type="compositionally biased region" description="Low complexity" evidence="8">
    <location>
        <begin position="1"/>
        <end position="16"/>
    </location>
</feature>
<dbReference type="PROSITE" id="PS50097">
    <property type="entry name" value="BTB"/>
    <property type="match status" value="1"/>
</dbReference>
<dbReference type="GO" id="GO:0005634">
    <property type="term" value="C:nucleus"/>
    <property type="evidence" value="ECO:0007669"/>
    <property type="project" value="UniProtKB-SubCell"/>
</dbReference>
<evidence type="ECO:0000256" key="4">
    <source>
        <dbReference type="ARBA" id="ARBA00022771"/>
    </source>
</evidence>
<reference evidence="11" key="1">
    <citation type="submission" date="2022-01" db="EMBL/GenBank/DDBJ databases">
        <authorList>
            <person name="Braso-Vives M."/>
        </authorList>
    </citation>
    <scope>NUCLEOTIDE SEQUENCE</scope>
</reference>
<keyword evidence="6" id="KW-0539">Nucleus</keyword>
<feature type="domain" description="C2H2-type" evidence="10">
    <location>
        <begin position="520"/>
        <end position="549"/>
    </location>
</feature>
<dbReference type="GO" id="GO:0000981">
    <property type="term" value="F:DNA-binding transcription factor activity, RNA polymerase II-specific"/>
    <property type="evidence" value="ECO:0007669"/>
    <property type="project" value="TreeGrafter"/>
</dbReference>
<dbReference type="SMART" id="SM00225">
    <property type="entry name" value="BTB"/>
    <property type="match status" value="1"/>
</dbReference>
<dbReference type="SMART" id="SM00355">
    <property type="entry name" value="ZnF_C2H2"/>
    <property type="match status" value="11"/>
</dbReference>
<feature type="region of interest" description="Disordered" evidence="8">
    <location>
        <begin position="209"/>
        <end position="310"/>
    </location>
</feature>
<feature type="domain" description="C2H2-type" evidence="10">
    <location>
        <begin position="464"/>
        <end position="491"/>
    </location>
</feature>
<sequence length="743" mass="84228">METQVPLPGAPMAAQGQPPPQPPLPSGKQLTLRFPEQSQSLVRSMRDFQQHGHFCDVTFRVQDELFRCHKVVLAARSSLFQSILSDANLQPSEAIQLDLIGANIFSALLSYMYTTEIVFVDNDRDARDLLSAASLLQLHPVVEKLTQFLQDKNAALEAENRALLAGDVGQVRPEMVDQGSNTDANSAFPALPTQGDDVHSRMFSEILSGGTSSKAADPSKELGGADVNQPSTSAQSTADIAQDKPEDLEDEGEESDLDAGAIEDVSEWEPDSPVAPPTKRRRGRPRKGESRGICISNARPRKRKRKEKGIPDWNLSKEQQQWVNQTLERVEKRQRNCPECEKVFKMPLDMRKHLIQIHSPEPLFCCRYCHMSFRTWMGMSRHEKGHEKEQEGIGEAGVIEGTPETPQAERTKHQFTDEQKQWIRDTLEDVGKRQKNCPSCDKVFDTPAAMRKHLLHVHSKEPLFSCNICSAKLRTSSGLRRHSQTHIQNKQHVCPMCGKTFSRRDHLVKHVRVHTGEKPFKCPDCERRFRTKWEVIQHKRYQICNTQGPFICKTCGLECRGAPSLRLHEAEHNDEKQFQCEVCGKGFALEDNLKRHLTEHADIPSVRDTLSFKCSLCRFVTTSKQNLKHHELRHKGERAFLCDFCGQSFLTGTKLKRHKYIHKSEMERPHHCQLCGKGFIQKNHLKSHMQKRHPEYGGRGPVPFTGQVAAPHPQPTHCTLSATLTDVLTVDLQQLVSSTHHHQ</sequence>
<evidence type="ECO:0000256" key="6">
    <source>
        <dbReference type="ARBA" id="ARBA00023242"/>
    </source>
</evidence>
<dbReference type="OrthoDB" id="3535323at2759"/>
<evidence type="ECO:0000256" key="1">
    <source>
        <dbReference type="ARBA" id="ARBA00004123"/>
    </source>
</evidence>
<feature type="domain" description="C2H2-type" evidence="10">
    <location>
        <begin position="578"/>
        <end position="605"/>
    </location>
</feature>
<keyword evidence="4 7" id="KW-0863">Zinc-finger</keyword>
<dbReference type="EMBL" id="OV696688">
    <property type="protein sequence ID" value="CAH1259045.1"/>
    <property type="molecule type" value="Genomic_DNA"/>
</dbReference>
<feature type="region of interest" description="Disordered" evidence="8">
    <location>
        <begin position="1"/>
        <end position="26"/>
    </location>
</feature>
<keyword evidence="2" id="KW-0479">Metal-binding</keyword>
<feature type="compositionally biased region" description="Polar residues" evidence="8">
    <location>
        <begin position="228"/>
        <end position="239"/>
    </location>
</feature>
<feature type="compositionally biased region" description="Acidic residues" evidence="8">
    <location>
        <begin position="246"/>
        <end position="257"/>
    </location>
</feature>
<feature type="domain" description="C2H2-type" evidence="10">
    <location>
        <begin position="612"/>
        <end position="639"/>
    </location>
</feature>
<feature type="domain" description="C2H2-type" evidence="10">
    <location>
        <begin position="335"/>
        <end position="363"/>
    </location>
</feature>
<dbReference type="InterPro" id="IPR013087">
    <property type="entry name" value="Znf_C2H2_type"/>
</dbReference>
<accession>A0A8J9ZP08</accession>
<feature type="region of interest" description="Disordered" evidence="8">
    <location>
        <begin position="174"/>
        <end position="195"/>
    </location>
</feature>
<feature type="domain" description="C2H2-type" evidence="10">
    <location>
        <begin position="435"/>
        <end position="463"/>
    </location>
</feature>
<keyword evidence="5" id="KW-0862">Zinc</keyword>
<feature type="domain" description="C2H2-type" evidence="10">
    <location>
        <begin position="550"/>
        <end position="577"/>
    </location>
</feature>
<dbReference type="InterPro" id="IPR036236">
    <property type="entry name" value="Znf_C2H2_sf"/>
</dbReference>
<dbReference type="AlphaFoldDB" id="A0A8J9ZP08"/>
<dbReference type="PANTHER" id="PTHR24394:SF58">
    <property type="entry name" value="ZINC FINGER AND BTB DOMAIN CONTAINING 33"/>
    <property type="match status" value="1"/>
</dbReference>